<dbReference type="InterPro" id="IPR036388">
    <property type="entry name" value="WH-like_DNA-bd_sf"/>
</dbReference>
<keyword evidence="2" id="KW-0805">Transcription regulation</keyword>
<dbReference type="FunFam" id="1.10.10.10:FF:000001">
    <property type="entry name" value="LysR family transcriptional regulator"/>
    <property type="match status" value="1"/>
</dbReference>
<dbReference type="OrthoDB" id="63123at2"/>
<dbReference type="Pfam" id="PF03466">
    <property type="entry name" value="LysR_substrate"/>
    <property type="match status" value="1"/>
</dbReference>
<dbReference type="PANTHER" id="PTHR30419:SF8">
    <property type="entry name" value="NITROGEN ASSIMILATION TRANSCRIPTIONAL ACTIVATOR-RELATED"/>
    <property type="match status" value="1"/>
</dbReference>
<dbReference type="InterPro" id="IPR036390">
    <property type="entry name" value="WH_DNA-bd_sf"/>
</dbReference>
<name>A0A563VY20_9CYAN</name>
<dbReference type="Pfam" id="PF00126">
    <property type="entry name" value="HTH_1"/>
    <property type="match status" value="1"/>
</dbReference>
<evidence type="ECO:0000259" key="5">
    <source>
        <dbReference type="PROSITE" id="PS50931"/>
    </source>
</evidence>
<evidence type="ECO:0000256" key="1">
    <source>
        <dbReference type="ARBA" id="ARBA00009437"/>
    </source>
</evidence>
<dbReference type="RefSeq" id="WP_144866122.1">
    <property type="nucleotide sequence ID" value="NZ_LR213804.1"/>
</dbReference>
<sequence length="308" mass="34429">MNAIDPHKLKISQLRILVAVADYRNFSEAALHLNISQSAISHAIATLETELGVILFYRGRNGANPTSVGEQLIAPAREILQLLQKMIVEANRAKGLEGGIVRLVSFRSAATHILPVLIAQFCRRFPLIKVNVIEVDEQNEIESILRSSKADIGLVHLPCSQEFESWEIYRDEYVVLLPRSLKLNQTQLTWKQLAKYPLILSAIESCSLRIRKYLQHSEESMNIAYEMKRDSTIISMAIEGLGAAILPRLAAKPVPEQLGVYSLPVPLERIIKAAVLKDALHTPAVFAFLDTLKDYSAIAKSRFPNINN</sequence>
<dbReference type="CDD" id="cd05466">
    <property type="entry name" value="PBP2_LTTR_substrate"/>
    <property type="match status" value="1"/>
</dbReference>
<dbReference type="EMBL" id="CAACVJ010000379">
    <property type="protein sequence ID" value="VEP16354.1"/>
    <property type="molecule type" value="Genomic_DNA"/>
</dbReference>
<dbReference type="Proteomes" id="UP000320055">
    <property type="component" value="Unassembled WGS sequence"/>
</dbReference>
<dbReference type="InterPro" id="IPR050950">
    <property type="entry name" value="HTH-type_LysR_regulators"/>
</dbReference>
<dbReference type="GO" id="GO:0005829">
    <property type="term" value="C:cytosol"/>
    <property type="evidence" value="ECO:0007669"/>
    <property type="project" value="TreeGrafter"/>
</dbReference>
<dbReference type="PANTHER" id="PTHR30419">
    <property type="entry name" value="HTH-TYPE TRANSCRIPTIONAL REGULATOR YBHD"/>
    <property type="match status" value="1"/>
</dbReference>
<dbReference type="GO" id="GO:0003677">
    <property type="term" value="F:DNA binding"/>
    <property type="evidence" value="ECO:0007669"/>
    <property type="project" value="UniProtKB-KW"/>
</dbReference>
<accession>A0A563VY20</accession>
<dbReference type="PROSITE" id="PS50931">
    <property type="entry name" value="HTH_LYSR"/>
    <property type="match status" value="1"/>
</dbReference>
<keyword evidence="7" id="KW-1185">Reference proteome</keyword>
<comment type="similarity">
    <text evidence="1">Belongs to the LysR transcriptional regulatory family.</text>
</comment>
<dbReference type="SUPFAM" id="SSF46785">
    <property type="entry name" value="Winged helix' DNA-binding domain"/>
    <property type="match status" value="1"/>
</dbReference>
<dbReference type="Gene3D" id="1.10.10.10">
    <property type="entry name" value="Winged helix-like DNA-binding domain superfamily/Winged helix DNA-binding domain"/>
    <property type="match status" value="1"/>
</dbReference>
<organism evidence="6 7">
    <name type="scientific">Hyella patelloides LEGE 07179</name>
    <dbReference type="NCBI Taxonomy" id="945734"/>
    <lineage>
        <taxon>Bacteria</taxon>
        <taxon>Bacillati</taxon>
        <taxon>Cyanobacteriota</taxon>
        <taxon>Cyanophyceae</taxon>
        <taxon>Pleurocapsales</taxon>
        <taxon>Hyellaceae</taxon>
        <taxon>Hyella</taxon>
    </lineage>
</organism>
<dbReference type="AlphaFoldDB" id="A0A563VY20"/>
<dbReference type="InterPro" id="IPR000847">
    <property type="entry name" value="LysR_HTH_N"/>
</dbReference>
<dbReference type="GO" id="GO:0003700">
    <property type="term" value="F:DNA-binding transcription factor activity"/>
    <property type="evidence" value="ECO:0007669"/>
    <property type="project" value="InterPro"/>
</dbReference>
<keyword evidence="3" id="KW-0238">DNA-binding</keyword>
<feature type="domain" description="HTH lysR-type" evidence="5">
    <location>
        <begin position="9"/>
        <end position="66"/>
    </location>
</feature>
<evidence type="ECO:0000313" key="6">
    <source>
        <dbReference type="EMBL" id="VEP16354.1"/>
    </source>
</evidence>
<protein>
    <submittedName>
        <fullName evidence="6">Putative HTH-type transcriptional regulator LrrA</fullName>
    </submittedName>
</protein>
<reference evidence="6 7" key="1">
    <citation type="submission" date="2019-01" db="EMBL/GenBank/DDBJ databases">
        <authorList>
            <person name="Brito A."/>
        </authorList>
    </citation>
    <scope>NUCLEOTIDE SEQUENCE [LARGE SCALE GENOMIC DNA]</scope>
    <source>
        <strain evidence="6">1</strain>
    </source>
</reference>
<dbReference type="Gene3D" id="3.40.190.290">
    <property type="match status" value="1"/>
</dbReference>
<evidence type="ECO:0000256" key="4">
    <source>
        <dbReference type="ARBA" id="ARBA00023163"/>
    </source>
</evidence>
<evidence type="ECO:0000256" key="3">
    <source>
        <dbReference type="ARBA" id="ARBA00023125"/>
    </source>
</evidence>
<keyword evidence="4" id="KW-0804">Transcription</keyword>
<dbReference type="InterPro" id="IPR005119">
    <property type="entry name" value="LysR_subst-bd"/>
</dbReference>
<dbReference type="PRINTS" id="PR00039">
    <property type="entry name" value="HTHLYSR"/>
</dbReference>
<dbReference type="SUPFAM" id="SSF53850">
    <property type="entry name" value="Periplasmic binding protein-like II"/>
    <property type="match status" value="1"/>
</dbReference>
<proteinExistence type="inferred from homology"/>
<evidence type="ECO:0000313" key="7">
    <source>
        <dbReference type="Proteomes" id="UP000320055"/>
    </source>
</evidence>
<evidence type="ECO:0000256" key="2">
    <source>
        <dbReference type="ARBA" id="ARBA00023015"/>
    </source>
</evidence>
<gene>
    <name evidence="6" type="primary">lrrA</name>
    <name evidence="6" type="ORF">H1P_440012</name>
</gene>